<reference evidence="3" key="1">
    <citation type="submission" date="2022-07" db="EMBL/GenBank/DDBJ databases">
        <title>Pseudomonas agronomica sp. nov.: a novel bacterium with biotechnological application in the synthesis of biofertilizers from valorized agricultural residues.</title>
        <authorList>
            <person name="Robas M."/>
            <person name="Fernandez V.M."/>
            <person name="Luna L."/>
            <person name="Provanza A."/>
            <person name="Jimenez P.A."/>
        </authorList>
    </citation>
    <scope>NUCLEOTIDE SEQUENCE</scope>
    <source>
        <strain evidence="3">SAICEU22T</strain>
    </source>
</reference>
<feature type="region of interest" description="Disordered" evidence="1">
    <location>
        <begin position="38"/>
        <end position="57"/>
    </location>
</feature>
<evidence type="ECO:0000313" key="3">
    <source>
        <dbReference type="EMBL" id="MCW1246659.1"/>
    </source>
</evidence>
<feature type="signal peptide" evidence="2">
    <location>
        <begin position="1"/>
        <end position="21"/>
    </location>
</feature>
<evidence type="ECO:0000256" key="2">
    <source>
        <dbReference type="SAM" id="SignalP"/>
    </source>
</evidence>
<sequence length="117" mass="12755">MNKVLLAFVFPVVGVLGLAHAADAATCPLVTAIKSTPIPINAPPPNNEGYAYTADDPDGSRWKGQYVRNDEDILNYNLTLKTPAPGPDNACLYEGDPQKDQYGDIAYSRQLKLYKTQ</sequence>
<keyword evidence="2" id="KW-0732">Signal</keyword>
<organism evidence="3 4">
    <name type="scientific">Pseudomonas agronomica</name>
    <dbReference type="NCBI Taxonomy" id="2979328"/>
    <lineage>
        <taxon>Bacteria</taxon>
        <taxon>Pseudomonadati</taxon>
        <taxon>Pseudomonadota</taxon>
        <taxon>Gammaproteobacteria</taxon>
        <taxon>Pseudomonadales</taxon>
        <taxon>Pseudomonadaceae</taxon>
        <taxon>Pseudomonas</taxon>
    </lineage>
</organism>
<evidence type="ECO:0000313" key="4">
    <source>
        <dbReference type="Proteomes" id="UP001061999"/>
    </source>
</evidence>
<proteinExistence type="predicted"/>
<evidence type="ECO:0000256" key="1">
    <source>
        <dbReference type="SAM" id="MobiDB-lite"/>
    </source>
</evidence>
<dbReference type="RefSeq" id="WP_264430057.1">
    <property type="nucleotide sequence ID" value="NZ_JAOSHO010000329.1"/>
</dbReference>
<protein>
    <submittedName>
        <fullName evidence="3">Uncharacterized protein</fullName>
    </submittedName>
</protein>
<name>A0ABT3FD72_9PSED</name>
<comment type="caution">
    <text evidence="3">The sequence shown here is derived from an EMBL/GenBank/DDBJ whole genome shotgun (WGS) entry which is preliminary data.</text>
</comment>
<gene>
    <name evidence="3" type="ORF">OC610_19750</name>
</gene>
<dbReference type="Proteomes" id="UP001061999">
    <property type="component" value="Unassembled WGS sequence"/>
</dbReference>
<keyword evidence="4" id="KW-1185">Reference proteome</keyword>
<feature type="chain" id="PRO_5046861562" evidence="2">
    <location>
        <begin position="22"/>
        <end position="117"/>
    </location>
</feature>
<dbReference type="EMBL" id="JAOSHO010000329">
    <property type="protein sequence ID" value="MCW1246659.1"/>
    <property type="molecule type" value="Genomic_DNA"/>
</dbReference>
<accession>A0ABT3FD72</accession>